<name>A0A2P2PHX9_RHIMU</name>
<proteinExistence type="predicted"/>
<dbReference type="EMBL" id="GGEC01073876">
    <property type="protein sequence ID" value="MBX54360.1"/>
    <property type="molecule type" value="Transcribed_RNA"/>
</dbReference>
<organism evidence="1">
    <name type="scientific">Rhizophora mucronata</name>
    <name type="common">Asiatic mangrove</name>
    <dbReference type="NCBI Taxonomy" id="61149"/>
    <lineage>
        <taxon>Eukaryota</taxon>
        <taxon>Viridiplantae</taxon>
        <taxon>Streptophyta</taxon>
        <taxon>Embryophyta</taxon>
        <taxon>Tracheophyta</taxon>
        <taxon>Spermatophyta</taxon>
        <taxon>Magnoliopsida</taxon>
        <taxon>eudicotyledons</taxon>
        <taxon>Gunneridae</taxon>
        <taxon>Pentapetalae</taxon>
        <taxon>rosids</taxon>
        <taxon>fabids</taxon>
        <taxon>Malpighiales</taxon>
        <taxon>Rhizophoraceae</taxon>
        <taxon>Rhizophora</taxon>
    </lineage>
</organism>
<evidence type="ECO:0000313" key="1">
    <source>
        <dbReference type="EMBL" id="MBX54360.1"/>
    </source>
</evidence>
<reference evidence="1" key="1">
    <citation type="submission" date="2018-02" db="EMBL/GenBank/DDBJ databases">
        <title>Rhizophora mucronata_Transcriptome.</title>
        <authorList>
            <person name="Meera S.P."/>
            <person name="Sreeshan A."/>
            <person name="Augustine A."/>
        </authorList>
    </citation>
    <scope>NUCLEOTIDE SEQUENCE</scope>
    <source>
        <tissue evidence="1">Leaf</tissue>
    </source>
</reference>
<accession>A0A2P2PHX9</accession>
<dbReference type="AlphaFoldDB" id="A0A2P2PHX9"/>
<sequence>MEILLWSRSMADGASTITALGFRTWNSSSCRFQSSPYSL</sequence>
<protein>
    <submittedName>
        <fullName evidence="1">Uncharacterized protein</fullName>
    </submittedName>
</protein>